<proteinExistence type="predicted"/>
<organism evidence="2">
    <name type="scientific">Arundo donax</name>
    <name type="common">Giant reed</name>
    <name type="synonym">Donax arundinaceus</name>
    <dbReference type="NCBI Taxonomy" id="35708"/>
    <lineage>
        <taxon>Eukaryota</taxon>
        <taxon>Viridiplantae</taxon>
        <taxon>Streptophyta</taxon>
        <taxon>Embryophyta</taxon>
        <taxon>Tracheophyta</taxon>
        <taxon>Spermatophyta</taxon>
        <taxon>Magnoliopsida</taxon>
        <taxon>Liliopsida</taxon>
        <taxon>Poales</taxon>
        <taxon>Poaceae</taxon>
        <taxon>PACMAD clade</taxon>
        <taxon>Arundinoideae</taxon>
        <taxon>Arundineae</taxon>
        <taxon>Arundo</taxon>
    </lineage>
</organism>
<feature type="compositionally biased region" description="Basic and acidic residues" evidence="1">
    <location>
        <begin position="29"/>
        <end position="41"/>
    </location>
</feature>
<reference evidence="2" key="1">
    <citation type="submission" date="2014-09" db="EMBL/GenBank/DDBJ databases">
        <authorList>
            <person name="Magalhaes I.L.F."/>
            <person name="Oliveira U."/>
            <person name="Santos F.R."/>
            <person name="Vidigal T.H.D.A."/>
            <person name="Brescovit A.D."/>
            <person name="Santos A.J."/>
        </authorList>
    </citation>
    <scope>NUCLEOTIDE SEQUENCE</scope>
    <source>
        <tissue evidence="2">Shoot tissue taken approximately 20 cm above the soil surface</tissue>
    </source>
</reference>
<name>A0A0A9CI48_ARUDO</name>
<evidence type="ECO:0000313" key="2">
    <source>
        <dbReference type="EMBL" id="JAD73060.1"/>
    </source>
</evidence>
<reference evidence="2" key="2">
    <citation type="journal article" date="2015" name="Data Brief">
        <title>Shoot transcriptome of the giant reed, Arundo donax.</title>
        <authorList>
            <person name="Barrero R.A."/>
            <person name="Guerrero F.D."/>
            <person name="Moolhuijzen P."/>
            <person name="Goolsby J.A."/>
            <person name="Tidwell J."/>
            <person name="Bellgard S.E."/>
            <person name="Bellgard M.I."/>
        </authorList>
    </citation>
    <scope>NUCLEOTIDE SEQUENCE</scope>
    <source>
        <tissue evidence="2">Shoot tissue taken approximately 20 cm above the soil surface</tissue>
    </source>
</reference>
<accession>A0A0A9CI48</accession>
<sequence length="41" mass="4674">MHHYSLAGEGDMMKNESGGRQAASQVEVHAIKLQDYTRRRD</sequence>
<evidence type="ECO:0000256" key="1">
    <source>
        <dbReference type="SAM" id="MobiDB-lite"/>
    </source>
</evidence>
<protein>
    <submittedName>
        <fullName evidence="2">Uncharacterized protein</fullName>
    </submittedName>
</protein>
<dbReference type="AlphaFoldDB" id="A0A0A9CI48"/>
<dbReference type="EMBL" id="GBRH01224835">
    <property type="protein sequence ID" value="JAD73060.1"/>
    <property type="molecule type" value="Transcribed_RNA"/>
</dbReference>
<feature type="region of interest" description="Disordered" evidence="1">
    <location>
        <begin position="1"/>
        <end position="41"/>
    </location>
</feature>